<dbReference type="AlphaFoldDB" id="A0A7K1SUG8"/>
<feature type="transmembrane region" description="Helical" evidence="1">
    <location>
        <begin position="40"/>
        <end position="59"/>
    </location>
</feature>
<keyword evidence="1" id="KW-0472">Membrane</keyword>
<organism evidence="2 3">
    <name type="scientific">Mucilaginibacter arboris</name>
    <dbReference type="NCBI Taxonomy" id="2682090"/>
    <lineage>
        <taxon>Bacteria</taxon>
        <taxon>Pseudomonadati</taxon>
        <taxon>Bacteroidota</taxon>
        <taxon>Sphingobacteriia</taxon>
        <taxon>Sphingobacteriales</taxon>
        <taxon>Sphingobacteriaceae</taxon>
        <taxon>Mucilaginibacter</taxon>
    </lineage>
</organism>
<evidence type="ECO:0000256" key="1">
    <source>
        <dbReference type="SAM" id="Phobius"/>
    </source>
</evidence>
<evidence type="ECO:0000313" key="3">
    <source>
        <dbReference type="Proteomes" id="UP000462014"/>
    </source>
</evidence>
<protein>
    <submittedName>
        <fullName evidence="2">Uncharacterized protein</fullName>
    </submittedName>
</protein>
<dbReference type="EMBL" id="WPIK01000004">
    <property type="protein sequence ID" value="MVN20934.1"/>
    <property type="molecule type" value="Genomic_DNA"/>
</dbReference>
<feature type="transmembrane region" description="Helical" evidence="1">
    <location>
        <begin position="79"/>
        <end position="97"/>
    </location>
</feature>
<feature type="transmembrane region" description="Helical" evidence="1">
    <location>
        <begin position="118"/>
        <end position="136"/>
    </location>
</feature>
<proteinExistence type="predicted"/>
<gene>
    <name evidence="2" type="ORF">GO621_05215</name>
</gene>
<keyword evidence="3" id="KW-1185">Reference proteome</keyword>
<evidence type="ECO:0000313" key="2">
    <source>
        <dbReference type="EMBL" id="MVN20934.1"/>
    </source>
</evidence>
<keyword evidence="1" id="KW-1133">Transmembrane helix</keyword>
<dbReference type="RefSeq" id="WP_157564865.1">
    <property type="nucleotide sequence ID" value="NZ_WPIK01000004.1"/>
</dbReference>
<keyword evidence="1" id="KW-0812">Transmembrane</keyword>
<reference evidence="2 3" key="1">
    <citation type="submission" date="2019-12" db="EMBL/GenBank/DDBJ databases">
        <title>Mucilaginibacter sp. HMF7410 genome sequencing and assembly.</title>
        <authorList>
            <person name="Kang H."/>
            <person name="Cha I."/>
            <person name="Kim H."/>
            <person name="Joh K."/>
        </authorList>
    </citation>
    <scope>NUCLEOTIDE SEQUENCE [LARGE SCALE GENOMIC DNA]</scope>
    <source>
        <strain evidence="2 3">HMF7410</strain>
    </source>
</reference>
<dbReference type="Proteomes" id="UP000462014">
    <property type="component" value="Unassembled WGS sequence"/>
</dbReference>
<name>A0A7K1SUG8_9SPHI</name>
<sequence length="137" mass="16120">MDDFEKTLMQISKPQITELKHQELLAETISKIKHRNVLNLWWLSIPVYIACMLFMKSYFMPHSTLNFNIEEFKTENKYLSPLLFIAIPILLSIINILSIRKIYLVFGKLRTFQFAKTVIVNIVTLIISLIILTIYLI</sequence>
<comment type="caution">
    <text evidence="2">The sequence shown here is derived from an EMBL/GenBank/DDBJ whole genome shotgun (WGS) entry which is preliminary data.</text>
</comment>
<accession>A0A7K1SUG8</accession>